<reference evidence="2" key="1">
    <citation type="submission" date="2017-05" db="EMBL/GenBank/DDBJ databases">
        <authorList>
            <person name="Rodrigo-Torres L."/>
            <person name="Arahal R. D."/>
            <person name="Lucena T."/>
        </authorList>
    </citation>
    <scope>NUCLEOTIDE SEQUENCE [LARGE SCALE GENOMIC DNA]</scope>
    <source>
        <strain evidence="2">CECT 8899</strain>
    </source>
</reference>
<proteinExistence type="predicted"/>
<protein>
    <recommendedName>
        <fullName evidence="3">Transferrin-binding protein B C-lobe/N-lobe beta barrel domain-containing protein</fullName>
    </recommendedName>
</protein>
<dbReference type="EMBL" id="FXZK01000032">
    <property type="protein sequence ID" value="SMY10379.1"/>
    <property type="molecule type" value="Genomic_DNA"/>
</dbReference>
<dbReference type="InterPro" id="IPR011250">
    <property type="entry name" value="OMP/PagP_B-barrel"/>
</dbReference>
<dbReference type="Proteomes" id="UP000201613">
    <property type="component" value="Unassembled WGS sequence"/>
</dbReference>
<dbReference type="SUPFAM" id="SSF56925">
    <property type="entry name" value="OMPA-like"/>
    <property type="match status" value="1"/>
</dbReference>
<accession>A0A238LL20</accession>
<gene>
    <name evidence="1" type="ORF">LOM8899_04555</name>
</gene>
<name>A0A238LL20_9RHOB</name>
<evidence type="ECO:0000313" key="2">
    <source>
        <dbReference type="Proteomes" id="UP000201613"/>
    </source>
</evidence>
<evidence type="ECO:0000313" key="1">
    <source>
        <dbReference type="EMBL" id="SMY10379.1"/>
    </source>
</evidence>
<evidence type="ECO:0008006" key="3">
    <source>
        <dbReference type="Google" id="ProtNLM"/>
    </source>
</evidence>
<dbReference type="AlphaFoldDB" id="A0A238LL20"/>
<organism evidence="1 2">
    <name type="scientific">Flavimaricola marinus</name>
    <dbReference type="NCBI Taxonomy" id="1819565"/>
    <lineage>
        <taxon>Bacteria</taxon>
        <taxon>Pseudomonadati</taxon>
        <taxon>Pseudomonadota</taxon>
        <taxon>Alphaproteobacteria</taxon>
        <taxon>Rhodobacterales</taxon>
        <taxon>Paracoccaceae</taxon>
        <taxon>Flavimaricola</taxon>
    </lineage>
</organism>
<dbReference type="Gene3D" id="2.40.160.90">
    <property type="match status" value="1"/>
</dbReference>
<keyword evidence="2" id="KW-1185">Reference proteome</keyword>
<sequence>MFEPQTGASITFADYNTLGDRLVDSVAPDGIMSSQGLSTSGSASYRGVLSVITSIDSETTQIIGQASLGVNFSTDSISGSVDNFLSDTDQQYQGQLSLEQGNIDRTANVDREFAFSSDISGSLQASDEAPMTVTGQLFGDFYDDGEKILGIVIATTTVNGQTTDANSGAFILSQ</sequence>